<evidence type="ECO:0000313" key="2">
    <source>
        <dbReference type="EMBL" id="PSN68008.1"/>
    </source>
</evidence>
<feature type="compositionally biased region" description="Basic residues" evidence="1">
    <location>
        <begin position="63"/>
        <end position="72"/>
    </location>
</feature>
<protein>
    <submittedName>
        <fullName evidence="2">Uncharacterized protein</fullName>
    </submittedName>
</protein>
<name>A0A2T2NSF0_CORCC</name>
<keyword evidence="3" id="KW-1185">Reference proteome</keyword>
<feature type="region of interest" description="Disordered" evidence="1">
    <location>
        <begin position="135"/>
        <end position="196"/>
    </location>
</feature>
<dbReference type="EMBL" id="KZ678134">
    <property type="protein sequence ID" value="PSN68008.1"/>
    <property type="molecule type" value="Genomic_DNA"/>
</dbReference>
<evidence type="ECO:0000256" key="1">
    <source>
        <dbReference type="SAM" id="MobiDB-lite"/>
    </source>
</evidence>
<dbReference type="Proteomes" id="UP000240883">
    <property type="component" value="Unassembled WGS sequence"/>
</dbReference>
<reference evidence="2 3" key="1">
    <citation type="journal article" date="2018" name="Front. Microbiol.">
        <title>Genome-Wide Analysis of Corynespora cassiicola Leaf Fall Disease Putative Effectors.</title>
        <authorList>
            <person name="Lopez D."/>
            <person name="Ribeiro S."/>
            <person name="Label P."/>
            <person name="Fumanal B."/>
            <person name="Venisse J.S."/>
            <person name="Kohler A."/>
            <person name="de Oliveira R.R."/>
            <person name="Labutti K."/>
            <person name="Lipzen A."/>
            <person name="Lail K."/>
            <person name="Bauer D."/>
            <person name="Ohm R.A."/>
            <person name="Barry K.W."/>
            <person name="Spatafora J."/>
            <person name="Grigoriev I.V."/>
            <person name="Martin F.M."/>
            <person name="Pujade-Renaud V."/>
        </authorList>
    </citation>
    <scope>NUCLEOTIDE SEQUENCE [LARGE SCALE GENOMIC DNA]</scope>
    <source>
        <strain evidence="2 3">Philippines</strain>
    </source>
</reference>
<accession>A0A2T2NSF0</accession>
<gene>
    <name evidence="2" type="ORF">BS50DRAFT_354877</name>
</gene>
<organism evidence="2 3">
    <name type="scientific">Corynespora cassiicola Philippines</name>
    <dbReference type="NCBI Taxonomy" id="1448308"/>
    <lineage>
        <taxon>Eukaryota</taxon>
        <taxon>Fungi</taxon>
        <taxon>Dikarya</taxon>
        <taxon>Ascomycota</taxon>
        <taxon>Pezizomycotina</taxon>
        <taxon>Dothideomycetes</taxon>
        <taxon>Pleosporomycetidae</taxon>
        <taxon>Pleosporales</taxon>
        <taxon>Corynesporascaceae</taxon>
        <taxon>Corynespora</taxon>
    </lineage>
</organism>
<sequence length="196" mass="20211">MLGAGCSTLDAQVLWVFSGPDLDWAGVVGRLAMTEAVSTGGGGGGRGAGRGCGPHGQWVRLGAGRRRRRRQQGGRAAGQQDRVGLGEQVSWAAQQASKLLNSTTRREGERASRTGLAQGQAFPACLEHQTRLHGPPMARLGHSDPIWTLSTPSTPPSAAAKQRPPAPSPLAALVRPGAPLSREAAAAAQACTSASR</sequence>
<dbReference type="AlphaFoldDB" id="A0A2T2NSF0"/>
<feature type="compositionally biased region" description="Gly residues" evidence="1">
    <location>
        <begin position="40"/>
        <end position="54"/>
    </location>
</feature>
<feature type="region of interest" description="Disordered" evidence="1">
    <location>
        <begin position="40"/>
        <end position="83"/>
    </location>
</feature>
<evidence type="ECO:0000313" key="3">
    <source>
        <dbReference type="Proteomes" id="UP000240883"/>
    </source>
</evidence>
<feature type="compositionally biased region" description="Low complexity" evidence="1">
    <location>
        <begin position="178"/>
        <end position="196"/>
    </location>
</feature>
<proteinExistence type="predicted"/>